<organism evidence="1 2">
    <name type="scientific">Jiangella anatolica</name>
    <dbReference type="NCBI Taxonomy" id="2670374"/>
    <lineage>
        <taxon>Bacteria</taxon>
        <taxon>Bacillati</taxon>
        <taxon>Actinomycetota</taxon>
        <taxon>Actinomycetes</taxon>
        <taxon>Jiangellales</taxon>
        <taxon>Jiangellaceae</taxon>
        <taxon>Jiangella</taxon>
    </lineage>
</organism>
<proteinExistence type="predicted"/>
<gene>
    <name evidence="1" type="ORF">C1I92_02285</name>
</gene>
<name>A0A2W2C1T0_9ACTN</name>
<evidence type="ECO:0000313" key="1">
    <source>
        <dbReference type="EMBL" id="PZF86038.1"/>
    </source>
</evidence>
<evidence type="ECO:0000313" key="2">
    <source>
        <dbReference type="Proteomes" id="UP000248764"/>
    </source>
</evidence>
<keyword evidence="2" id="KW-1185">Reference proteome</keyword>
<protein>
    <submittedName>
        <fullName evidence="1">Uncharacterized protein</fullName>
    </submittedName>
</protein>
<dbReference type="Proteomes" id="UP000248764">
    <property type="component" value="Unassembled WGS sequence"/>
</dbReference>
<comment type="caution">
    <text evidence="1">The sequence shown here is derived from an EMBL/GenBank/DDBJ whole genome shotgun (WGS) entry which is preliminary data.</text>
</comment>
<accession>A0A2W2C1T0</accession>
<reference evidence="1 2" key="1">
    <citation type="submission" date="2018-01" db="EMBL/GenBank/DDBJ databases">
        <title>Draft genome sequence of Jiangella sp. GTF31.</title>
        <authorList>
            <person name="Sahin N."/>
            <person name="Ay H."/>
            <person name="Saygin H."/>
        </authorList>
    </citation>
    <scope>NUCLEOTIDE SEQUENCE [LARGE SCALE GENOMIC DNA]</scope>
    <source>
        <strain evidence="1 2">GTF31</strain>
    </source>
</reference>
<sequence length="130" mass="14170">MDRCSGIRLVSRLDPVETAARICDHLEGHYLTGNALVDRLVTLRIGRDHTGNELVRAIDRPLIAEAKGGERHAMRPGPVSLDGRGPALCSDSNTVRIVAVPVFGGPVRATAKREPGTLQPDCKTCRRRLR</sequence>
<dbReference type="AlphaFoldDB" id="A0A2W2C1T0"/>
<dbReference type="EMBL" id="POTW01000004">
    <property type="protein sequence ID" value="PZF86038.1"/>
    <property type="molecule type" value="Genomic_DNA"/>
</dbReference>